<evidence type="ECO:0000313" key="2">
    <source>
        <dbReference type="EMBL" id="EEH39648.2"/>
    </source>
</evidence>
<dbReference type="AlphaFoldDB" id="C1GTJ2"/>
<dbReference type="Proteomes" id="UP000002059">
    <property type="component" value="Partially assembled WGS sequence"/>
</dbReference>
<reference evidence="2 3" key="1">
    <citation type="journal article" date="2011" name="PLoS Genet.">
        <title>Comparative genomic analysis of human fungal pathogens causing paracoccidioidomycosis.</title>
        <authorList>
            <person name="Desjardins C.A."/>
            <person name="Champion M.D."/>
            <person name="Holder J.W."/>
            <person name="Muszewska A."/>
            <person name="Goldberg J."/>
            <person name="Bailao A.M."/>
            <person name="Brigido M.M."/>
            <person name="Ferreira M.E."/>
            <person name="Garcia A.M."/>
            <person name="Grynberg M."/>
            <person name="Gujja S."/>
            <person name="Heiman D.I."/>
            <person name="Henn M.R."/>
            <person name="Kodira C.D."/>
            <person name="Leon-Narvaez H."/>
            <person name="Longo L.V."/>
            <person name="Ma L.J."/>
            <person name="Malavazi I."/>
            <person name="Matsuo A.L."/>
            <person name="Morais F.V."/>
            <person name="Pereira M."/>
            <person name="Rodriguez-Brito S."/>
            <person name="Sakthikumar S."/>
            <person name="Salem-Izacc S.M."/>
            <person name="Sykes S.M."/>
            <person name="Teixeira M.M."/>
            <person name="Vallejo M.C."/>
            <person name="Walter M.E."/>
            <person name="Yandava C."/>
            <person name="Young S."/>
            <person name="Zeng Q."/>
            <person name="Zucker J."/>
            <person name="Felipe M.S."/>
            <person name="Goldman G.H."/>
            <person name="Haas B.J."/>
            <person name="McEwen J.G."/>
            <person name="Nino-Vega G."/>
            <person name="Puccia R."/>
            <person name="San-Blas G."/>
            <person name="Soares C.M."/>
            <person name="Birren B.W."/>
            <person name="Cuomo C.A."/>
        </authorList>
    </citation>
    <scope>NUCLEOTIDE SEQUENCE [LARGE SCALE GENOMIC DNA]</scope>
    <source>
        <strain evidence="3">ATCC MYA-826 / Pb01</strain>
    </source>
</reference>
<name>C1GTJ2_PARBA</name>
<dbReference type="RefSeq" id="XP_002795949.2">
    <property type="nucleotide sequence ID" value="XM_002795903.2"/>
</dbReference>
<accession>C1GTJ2</accession>
<dbReference type="VEuPathDB" id="FungiDB:PAAG_01837"/>
<dbReference type="EMBL" id="KN293995">
    <property type="protein sequence ID" value="EEH39648.2"/>
    <property type="molecule type" value="Genomic_DNA"/>
</dbReference>
<keyword evidence="3" id="KW-1185">Reference proteome</keyword>
<evidence type="ECO:0000313" key="3">
    <source>
        <dbReference type="Proteomes" id="UP000002059"/>
    </source>
</evidence>
<dbReference type="HOGENOM" id="CLU_2606657_0_0_1"/>
<gene>
    <name evidence="2" type="ORF">PAAG_01837</name>
</gene>
<dbReference type="GeneID" id="9099331"/>
<evidence type="ECO:0000256" key="1">
    <source>
        <dbReference type="SAM" id="MobiDB-lite"/>
    </source>
</evidence>
<proteinExistence type="predicted"/>
<organism evidence="2 3">
    <name type="scientific">Paracoccidioides lutzii (strain ATCC MYA-826 / Pb01)</name>
    <name type="common">Paracoccidioides brasiliensis</name>
    <dbReference type="NCBI Taxonomy" id="502779"/>
    <lineage>
        <taxon>Eukaryota</taxon>
        <taxon>Fungi</taxon>
        <taxon>Dikarya</taxon>
        <taxon>Ascomycota</taxon>
        <taxon>Pezizomycotina</taxon>
        <taxon>Eurotiomycetes</taxon>
        <taxon>Eurotiomycetidae</taxon>
        <taxon>Onygenales</taxon>
        <taxon>Ajellomycetaceae</taxon>
        <taxon>Paracoccidioides</taxon>
    </lineage>
</organism>
<sequence>MAMTMGDPTGTAKSDSRRQIQIDSFPRLSEFGLIGTWWANGDRMPFSPPSALPFIHRIFSVKSQAADMEQALSEHSSKC</sequence>
<protein>
    <submittedName>
        <fullName evidence="2">Uncharacterized protein</fullName>
    </submittedName>
</protein>
<feature type="region of interest" description="Disordered" evidence="1">
    <location>
        <begin position="1"/>
        <end position="20"/>
    </location>
</feature>
<dbReference type="KEGG" id="pbl:PAAG_01837"/>